<keyword evidence="1" id="KW-0732">Signal</keyword>
<keyword evidence="3" id="KW-1185">Reference proteome</keyword>
<comment type="caution">
    <text evidence="2">The sequence shown here is derived from an EMBL/GenBank/DDBJ whole genome shotgun (WGS) entry which is preliminary data.</text>
</comment>
<dbReference type="RefSeq" id="WP_377135868.1">
    <property type="nucleotide sequence ID" value="NZ_JBHSFI010000004.1"/>
</dbReference>
<protein>
    <recommendedName>
        <fullName evidence="4">Secreted protein</fullName>
    </recommendedName>
</protein>
<feature type="signal peptide" evidence="1">
    <location>
        <begin position="1"/>
        <end position="30"/>
    </location>
</feature>
<organism evidence="2 3">
    <name type="scientific">Promicromonospora alba</name>
    <dbReference type="NCBI Taxonomy" id="1616110"/>
    <lineage>
        <taxon>Bacteria</taxon>
        <taxon>Bacillati</taxon>
        <taxon>Actinomycetota</taxon>
        <taxon>Actinomycetes</taxon>
        <taxon>Micrococcales</taxon>
        <taxon>Promicromonosporaceae</taxon>
        <taxon>Promicromonospora</taxon>
    </lineage>
</organism>
<sequence>MITTPRKPWGRRTMALVTALTLALPATAAAAAPAPAAPAVAAAPASSAGQVGSMATACPGSRIVHKPIKVGRRTVAWLNVFHDRGSGIKCAETAHTGPSWGRWAYTEVDIWTRSGSSSVGGDYRYRTGPASIGGANGVCVGARGTIEWRGAMRVTTVHQLCG</sequence>
<proteinExistence type="predicted"/>
<dbReference type="PROSITE" id="PS51318">
    <property type="entry name" value="TAT"/>
    <property type="match status" value="1"/>
</dbReference>
<accession>A0ABV9HJS6</accession>
<evidence type="ECO:0000256" key="1">
    <source>
        <dbReference type="SAM" id="SignalP"/>
    </source>
</evidence>
<name>A0ABV9HJS6_9MICO</name>
<dbReference type="Proteomes" id="UP001596011">
    <property type="component" value="Unassembled WGS sequence"/>
</dbReference>
<evidence type="ECO:0000313" key="3">
    <source>
        <dbReference type="Proteomes" id="UP001596011"/>
    </source>
</evidence>
<dbReference type="InterPro" id="IPR006311">
    <property type="entry name" value="TAT_signal"/>
</dbReference>
<evidence type="ECO:0008006" key="4">
    <source>
        <dbReference type="Google" id="ProtNLM"/>
    </source>
</evidence>
<dbReference type="EMBL" id="JBHSFI010000004">
    <property type="protein sequence ID" value="MFC4629105.1"/>
    <property type="molecule type" value="Genomic_DNA"/>
</dbReference>
<reference evidence="3" key="1">
    <citation type="journal article" date="2019" name="Int. J. Syst. Evol. Microbiol.">
        <title>The Global Catalogue of Microorganisms (GCM) 10K type strain sequencing project: providing services to taxonomists for standard genome sequencing and annotation.</title>
        <authorList>
            <consortium name="The Broad Institute Genomics Platform"/>
            <consortium name="The Broad Institute Genome Sequencing Center for Infectious Disease"/>
            <person name="Wu L."/>
            <person name="Ma J."/>
        </authorList>
    </citation>
    <scope>NUCLEOTIDE SEQUENCE [LARGE SCALE GENOMIC DNA]</scope>
    <source>
        <strain evidence="3">CCUG 42722</strain>
    </source>
</reference>
<evidence type="ECO:0000313" key="2">
    <source>
        <dbReference type="EMBL" id="MFC4629105.1"/>
    </source>
</evidence>
<feature type="chain" id="PRO_5046634878" description="Secreted protein" evidence="1">
    <location>
        <begin position="31"/>
        <end position="162"/>
    </location>
</feature>
<gene>
    <name evidence="2" type="ORF">ACFO6V_12735</name>
</gene>